<feature type="compositionally biased region" description="Basic and acidic residues" evidence="12">
    <location>
        <begin position="402"/>
        <end position="411"/>
    </location>
</feature>
<dbReference type="SMART" id="SM00382">
    <property type="entry name" value="AAA"/>
    <property type="match status" value="1"/>
</dbReference>
<dbReference type="InterPro" id="IPR003593">
    <property type="entry name" value="AAA+_ATPase"/>
</dbReference>
<name>A0A2M6WCC8_9BACT</name>
<evidence type="ECO:0000259" key="13">
    <source>
        <dbReference type="SMART" id="SM00382"/>
    </source>
</evidence>
<dbReference type="AlphaFoldDB" id="A0A2M6WCC8"/>
<dbReference type="Pfam" id="PF22608">
    <property type="entry name" value="DNAX_ATPase_lid"/>
    <property type="match status" value="1"/>
</dbReference>
<evidence type="ECO:0000313" key="15">
    <source>
        <dbReference type="Proteomes" id="UP000230543"/>
    </source>
</evidence>
<dbReference type="Proteomes" id="UP000230543">
    <property type="component" value="Unassembled WGS sequence"/>
</dbReference>
<dbReference type="FunFam" id="3.40.50.300:FF:000014">
    <property type="entry name" value="DNA polymerase III subunit gamma/tau"/>
    <property type="match status" value="1"/>
</dbReference>
<dbReference type="InterPro" id="IPR012763">
    <property type="entry name" value="DNA_pol_III_sug/sutau_N"/>
</dbReference>
<evidence type="ECO:0000256" key="11">
    <source>
        <dbReference type="RuleBase" id="RU364063"/>
    </source>
</evidence>
<dbReference type="EMBL" id="PFBO01000071">
    <property type="protein sequence ID" value="PIT90452.1"/>
    <property type="molecule type" value="Genomic_DNA"/>
</dbReference>
<keyword evidence="2 11" id="KW-0808">Transferase</keyword>
<accession>A0A2M6WCC8</accession>
<comment type="similarity">
    <text evidence="1 11">Belongs to the DnaX/STICHEL family.</text>
</comment>
<dbReference type="GO" id="GO:0006261">
    <property type="term" value="P:DNA-templated DNA replication"/>
    <property type="evidence" value="ECO:0007669"/>
    <property type="project" value="TreeGrafter"/>
</dbReference>
<dbReference type="CDD" id="cd00009">
    <property type="entry name" value="AAA"/>
    <property type="match status" value="1"/>
</dbReference>
<evidence type="ECO:0000256" key="8">
    <source>
        <dbReference type="ARBA" id="ARBA00022840"/>
    </source>
</evidence>
<evidence type="ECO:0000256" key="6">
    <source>
        <dbReference type="ARBA" id="ARBA00022741"/>
    </source>
</evidence>
<sequence length="539" mass="61027">MIFTFKFVKIPITMSTTLYRKYRPQSFAEVISQNHIKVTLQNEILSGKLAHAYLFAGPRGIGKTTMARILAKSLNCQNRQAGEFEPCNNCASCLEIAEGRSLDLVEIDAASNRGINEIRELREQTKYTPVKEKHKVFIIDEAHMLTNEAFNALLKTLEEPPSHAIFVLATTELHKIPETIISRCQRFDYKKIPLEDISSHLSEIARKEGIKVADNVTLNIARLSEGYLRDAVSLMGQVLALGEKEITEEEASVVIPRSDWQRVIEFVFCILGGKTKSGIQLVNQLIEEGVDPEHFTKITIETLRKLLLAKVISNWQEIAWEASEEALPKLKQAVDKRTALELTQIMEILLEALTSLKQAVIIQLPLEIALVKIEEIIGFSEEIEDSDNDRDFNGDDSSQAEAKTEEVIKEQSEEETIESASENQVAIEEIKQKWPEVIEALKAYNNSIATFLKVATPVKVEDQKLYLGFQYKFHFERLKENKNAQIIEEVIIKIFNSRLQLEAIIDQKYSLEIDNGEEAKNEDDQEVKAVLEALGGEVI</sequence>
<gene>
    <name evidence="11" type="primary">dnaX</name>
    <name evidence="14" type="ORF">COU22_02140</name>
</gene>
<dbReference type="Gene3D" id="3.30.300.180">
    <property type="match status" value="1"/>
</dbReference>
<comment type="catalytic activity">
    <reaction evidence="10 11">
        <text>DNA(n) + a 2'-deoxyribonucleoside 5'-triphosphate = DNA(n+1) + diphosphate</text>
        <dbReference type="Rhea" id="RHEA:22508"/>
        <dbReference type="Rhea" id="RHEA-COMP:17339"/>
        <dbReference type="Rhea" id="RHEA-COMP:17340"/>
        <dbReference type="ChEBI" id="CHEBI:33019"/>
        <dbReference type="ChEBI" id="CHEBI:61560"/>
        <dbReference type="ChEBI" id="CHEBI:173112"/>
        <dbReference type="EC" id="2.7.7.7"/>
    </reaction>
</comment>
<evidence type="ECO:0000256" key="5">
    <source>
        <dbReference type="ARBA" id="ARBA00022723"/>
    </source>
</evidence>
<dbReference type="GO" id="GO:0009360">
    <property type="term" value="C:DNA polymerase III complex"/>
    <property type="evidence" value="ECO:0007669"/>
    <property type="project" value="InterPro"/>
</dbReference>
<evidence type="ECO:0000256" key="2">
    <source>
        <dbReference type="ARBA" id="ARBA00022679"/>
    </source>
</evidence>
<dbReference type="GO" id="GO:0003677">
    <property type="term" value="F:DNA binding"/>
    <property type="evidence" value="ECO:0007669"/>
    <property type="project" value="InterPro"/>
</dbReference>
<dbReference type="CDD" id="cd18137">
    <property type="entry name" value="HLD_clamp_pol_III_gamma_tau"/>
    <property type="match status" value="1"/>
</dbReference>
<dbReference type="GO" id="GO:0005524">
    <property type="term" value="F:ATP binding"/>
    <property type="evidence" value="ECO:0007669"/>
    <property type="project" value="UniProtKB-KW"/>
</dbReference>
<dbReference type="InterPro" id="IPR008921">
    <property type="entry name" value="DNA_pol3_clamp-load_cplx_C"/>
</dbReference>
<dbReference type="GO" id="GO:0046872">
    <property type="term" value="F:metal ion binding"/>
    <property type="evidence" value="ECO:0007669"/>
    <property type="project" value="UniProtKB-KW"/>
</dbReference>
<dbReference type="Pfam" id="PF12169">
    <property type="entry name" value="DNA_pol3_gamma3"/>
    <property type="match status" value="1"/>
</dbReference>
<evidence type="ECO:0000256" key="3">
    <source>
        <dbReference type="ARBA" id="ARBA00022695"/>
    </source>
</evidence>
<evidence type="ECO:0000256" key="12">
    <source>
        <dbReference type="SAM" id="MobiDB-lite"/>
    </source>
</evidence>
<feature type="domain" description="AAA+ ATPase" evidence="13">
    <location>
        <begin position="49"/>
        <end position="193"/>
    </location>
</feature>
<keyword evidence="9 11" id="KW-0239">DNA-directed DNA polymerase</keyword>
<feature type="region of interest" description="Disordered" evidence="12">
    <location>
        <begin position="385"/>
        <end position="421"/>
    </location>
</feature>
<dbReference type="PANTHER" id="PTHR11669:SF0">
    <property type="entry name" value="PROTEIN STICHEL-LIKE 2"/>
    <property type="match status" value="1"/>
</dbReference>
<dbReference type="InterPro" id="IPR022754">
    <property type="entry name" value="DNA_pol_III_gamma-3"/>
</dbReference>
<reference evidence="15" key="1">
    <citation type="submission" date="2017-09" db="EMBL/GenBank/DDBJ databases">
        <title>Depth-based differentiation of microbial function through sediment-hosted aquifers and enrichment of novel symbionts in the deep terrestrial subsurface.</title>
        <authorList>
            <person name="Probst A.J."/>
            <person name="Ladd B."/>
            <person name="Jarett J.K."/>
            <person name="Geller-Mcgrath D.E."/>
            <person name="Sieber C.M.K."/>
            <person name="Emerson J.B."/>
            <person name="Anantharaman K."/>
            <person name="Thomas B.C."/>
            <person name="Malmstrom R."/>
            <person name="Stieglmeier M."/>
            <person name="Klingl A."/>
            <person name="Woyke T."/>
            <person name="Ryan C.M."/>
            <person name="Banfield J.F."/>
        </authorList>
    </citation>
    <scope>NUCLEOTIDE SEQUENCE [LARGE SCALE GENOMIC DNA]</scope>
</reference>
<dbReference type="Pfam" id="PF20964">
    <property type="entry name" value="DnaX_C"/>
    <property type="match status" value="1"/>
</dbReference>
<keyword evidence="4 11" id="KW-0235">DNA replication</keyword>
<evidence type="ECO:0000256" key="10">
    <source>
        <dbReference type="ARBA" id="ARBA00049244"/>
    </source>
</evidence>
<keyword evidence="5" id="KW-0479">Metal-binding</keyword>
<dbReference type="GO" id="GO:0003887">
    <property type="term" value="F:DNA-directed DNA polymerase activity"/>
    <property type="evidence" value="ECO:0007669"/>
    <property type="project" value="UniProtKB-KW"/>
</dbReference>
<dbReference type="PANTHER" id="PTHR11669">
    <property type="entry name" value="REPLICATION FACTOR C / DNA POLYMERASE III GAMMA-TAU SUBUNIT"/>
    <property type="match status" value="1"/>
</dbReference>
<evidence type="ECO:0000313" key="14">
    <source>
        <dbReference type="EMBL" id="PIT90452.1"/>
    </source>
</evidence>
<dbReference type="Gene3D" id="1.20.272.10">
    <property type="match status" value="1"/>
</dbReference>
<comment type="function">
    <text evidence="11">DNA polymerase III is a complex, multichain enzyme responsible for most of the replicative synthesis in bacteria. This DNA polymerase also exhibits 3' to 5' exonuclease activity.</text>
</comment>
<dbReference type="InterPro" id="IPR048448">
    <property type="entry name" value="DnaX-like_C"/>
</dbReference>
<evidence type="ECO:0000256" key="4">
    <source>
        <dbReference type="ARBA" id="ARBA00022705"/>
    </source>
</evidence>
<dbReference type="InterPro" id="IPR050238">
    <property type="entry name" value="DNA_Rep/Repair_Clamp_Loader"/>
</dbReference>
<dbReference type="InterPro" id="IPR045085">
    <property type="entry name" value="HLD_clamp_pol_III_gamma_tau"/>
</dbReference>
<dbReference type="InterPro" id="IPR038454">
    <property type="entry name" value="DnaA_N_sf"/>
</dbReference>
<evidence type="ECO:0000256" key="7">
    <source>
        <dbReference type="ARBA" id="ARBA00022833"/>
    </source>
</evidence>
<evidence type="ECO:0000256" key="9">
    <source>
        <dbReference type="ARBA" id="ARBA00022932"/>
    </source>
</evidence>
<comment type="caution">
    <text evidence="14">The sequence shown here is derived from an EMBL/GenBank/DDBJ whole genome shotgun (WGS) entry which is preliminary data.</text>
</comment>
<proteinExistence type="inferred from homology"/>
<keyword evidence="3 11" id="KW-0548">Nucleotidyltransferase</keyword>
<dbReference type="InterPro" id="IPR027417">
    <property type="entry name" value="P-loop_NTPase"/>
</dbReference>
<dbReference type="EC" id="2.7.7.7" evidence="11"/>
<keyword evidence="8 11" id="KW-0067">ATP-binding</keyword>
<evidence type="ECO:0000256" key="1">
    <source>
        <dbReference type="ARBA" id="ARBA00006360"/>
    </source>
</evidence>
<dbReference type="Gene3D" id="3.40.50.300">
    <property type="entry name" value="P-loop containing nucleotide triphosphate hydrolases"/>
    <property type="match status" value="1"/>
</dbReference>
<dbReference type="Pfam" id="PF13177">
    <property type="entry name" value="DNA_pol3_delta2"/>
    <property type="match status" value="1"/>
</dbReference>
<protein>
    <recommendedName>
        <fullName evidence="11">DNA polymerase III subunit gamma/tau</fullName>
        <ecNumber evidence="11">2.7.7.7</ecNumber>
    </recommendedName>
</protein>
<dbReference type="NCBIfam" id="NF004046">
    <property type="entry name" value="PRK05563.1"/>
    <property type="match status" value="1"/>
</dbReference>
<keyword evidence="7" id="KW-0862">Zinc</keyword>
<keyword evidence="6 11" id="KW-0547">Nucleotide-binding</keyword>
<dbReference type="SUPFAM" id="SSF52540">
    <property type="entry name" value="P-loop containing nucleoside triphosphate hydrolases"/>
    <property type="match status" value="1"/>
</dbReference>
<dbReference type="Gene3D" id="1.10.8.60">
    <property type="match status" value="1"/>
</dbReference>
<comment type="subunit">
    <text evidence="11">DNA polymerase III contains a core (composed of alpha, epsilon and theta chains) that associates with a tau subunit. This core dimerizes to form the POLIII' complex. PolIII' associates with the gamma complex (composed of gamma, delta, delta', psi and chi chains) and with the beta chain to form the complete DNA polymerase III complex.</text>
</comment>
<organism evidence="14 15">
    <name type="scientific">Candidatus Komeilibacteria bacterium CG10_big_fil_rev_8_21_14_0_10_41_13</name>
    <dbReference type="NCBI Taxonomy" id="1974476"/>
    <lineage>
        <taxon>Bacteria</taxon>
        <taxon>Candidatus Komeiliibacteriota</taxon>
    </lineage>
</organism>
<dbReference type="NCBIfam" id="TIGR02397">
    <property type="entry name" value="dnaX_nterm"/>
    <property type="match status" value="1"/>
</dbReference>
<dbReference type="SUPFAM" id="SSF48019">
    <property type="entry name" value="post-AAA+ oligomerization domain-like"/>
    <property type="match status" value="1"/>
</dbReference>